<dbReference type="Proteomes" id="UP000276133">
    <property type="component" value="Unassembled WGS sequence"/>
</dbReference>
<comment type="caution">
    <text evidence="1">The sequence shown here is derived from an EMBL/GenBank/DDBJ whole genome shotgun (WGS) entry which is preliminary data.</text>
</comment>
<proteinExistence type="predicted"/>
<gene>
    <name evidence="1" type="ORF">BpHYR1_016382</name>
</gene>
<evidence type="ECO:0000313" key="1">
    <source>
        <dbReference type="EMBL" id="RNA40239.1"/>
    </source>
</evidence>
<dbReference type="EMBL" id="REGN01000657">
    <property type="protein sequence ID" value="RNA40239.1"/>
    <property type="molecule type" value="Genomic_DNA"/>
</dbReference>
<name>A0A3M7SX46_BRAPC</name>
<protein>
    <submittedName>
        <fullName evidence="1">Uncharacterized protein</fullName>
    </submittedName>
</protein>
<accession>A0A3M7SX46</accession>
<evidence type="ECO:0000313" key="2">
    <source>
        <dbReference type="Proteomes" id="UP000276133"/>
    </source>
</evidence>
<sequence>MVIARTRRRTAKNPTVIEYLFWSKNDCRFFSTKEILCSKSAESVTFKNPYLTVSRSEKESLFESSMCCLLSSLNLSSMVILYFFLKSQSVLVKQRAYVIFLVRVLGHDVFAKLVEQKHWKRVHLGLASKSGIVSACHALVAELSIGQYLPNCFWLSQFEEEKKLAHMPFYY</sequence>
<dbReference type="AlphaFoldDB" id="A0A3M7SX46"/>
<keyword evidence="2" id="KW-1185">Reference proteome</keyword>
<reference evidence="1 2" key="1">
    <citation type="journal article" date="2018" name="Sci. Rep.">
        <title>Genomic signatures of local adaptation to the degree of environmental predictability in rotifers.</title>
        <authorList>
            <person name="Franch-Gras L."/>
            <person name="Hahn C."/>
            <person name="Garcia-Roger E.M."/>
            <person name="Carmona M.J."/>
            <person name="Serra M."/>
            <person name="Gomez A."/>
        </authorList>
    </citation>
    <scope>NUCLEOTIDE SEQUENCE [LARGE SCALE GENOMIC DNA]</scope>
    <source>
        <strain evidence="1">HYR1</strain>
    </source>
</reference>
<organism evidence="1 2">
    <name type="scientific">Brachionus plicatilis</name>
    <name type="common">Marine rotifer</name>
    <name type="synonym">Brachionus muelleri</name>
    <dbReference type="NCBI Taxonomy" id="10195"/>
    <lineage>
        <taxon>Eukaryota</taxon>
        <taxon>Metazoa</taxon>
        <taxon>Spiralia</taxon>
        <taxon>Gnathifera</taxon>
        <taxon>Rotifera</taxon>
        <taxon>Eurotatoria</taxon>
        <taxon>Monogononta</taxon>
        <taxon>Pseudotrocha</taxon>
        <taxon>Ploima</taxon>
        <taxon>Brachionidae</taxon>
        <taxon>Brachionus</taxon>
    </lineage>
</organism>